<name>A0A9D3YDG8_DREPO</name>
<sequence length="62" mass="7145">MIIIIIIIIIIMIIINNNKNNKTNVIIDTKRSPWIIGYGVRLATGWSRVRSPLWKRSLDLTA</sequence>
<dbReference type="AlphaFoldDB" id="A0A9D3YDG8"/>
<dbReference type="Proteomes" id="UP000828390">
    <property type="component" value="Unassembled WGS sequence"/>
</dbReference>
<protein>
    <submittedName>
        <fullName evidence="1">Uncharacterized protein</fullName>
    </submittedName>
</protein>
<gene>
    <name evidence="1" type="ORF">DPMN_084237</name>
</gene>
<reference evidence="1" key="1">
    <citation type="journal article" date="2019" name="bioRxiv">
        <title>The Genome of the Zebra Mussel, Dreissena polymorpha: A Resource for Invasive Species Research.</title>
        <authorList>
            <person name="McCartney M.A."/>
            <person name="Auch B."/>
            <person name="Kono T."/>
            <person name="Mallez S."/>
            <person name="Zhang Y."/>
            <person name="Obille A."/>
            <person name="Becker A."/>
            <person name="Abrahante J.E."/>
            <person name="Garbe J."/>
            <person name="Badalamenti J.P."/>
            <person name="Herman A."/>
            <person name="Mangelson H."/>
            <person name="Liachko I."/>
            <person name="Sullivan S."/>
            <person name="Sone E.D."/>
            <person name="Koren S."/>
            <person name="Silverstein K.A.T."/>
            <person name="Beckman K.B."/>
            <person name="Gohl D.M."/>
        </authorList>
    </citation>
    <scope>NUCLEOTIDE SEQUENCE</scope>
    <source>
        <strain evidence="1">Duluth1</strain>
        <tissue evidence="1">Whole animal</tissue>
    </source>
</reference>
<dbReference type="EMBL" id="JAIWYP010000016">
    <property type="protein sequence ID" value="KAH3696761.1"/>
    <property type="molecule type" value="Genomic_DNA"/>
</dbReference>
<keyword evidence="2" id="KW-1185">Reference proteome</keyword>
<comment type="caution">
    <text evidence="1">The sequence shown here is derived from an EMBL/GenBank/DDBJ whole genome shotgun (WGS) entry which is preliminary data.</text>
</comment>
<reference evidence="1" key="2">
    <citation type="submission" date="2020-11" db="EMBL/GenBank/DDBJ databases">
        <authorList>
            <person name="McCartney M.A."/>
            <person name="Auch B."/>
            <person name="Kono T."/>
            <person name="Mallez S."/>
            <person name="Becker A."/>
            <person name="Gohl D.M."/>
            <person name="Silverstein K.A.T."/>
            <person name="Koren S."/>
            <person name="Bechman K.B."/>
            <person name="Herman A."/>
            <person name="Abrahante J.E."/>
            <person name="Garbe J."/>
        </authorList>
    </citation>
    <scope>NUCLEOTIDE SEQUENCE</scope>
    <source>
        <strain evidence="1">Duluth1</strain>
        <tissue evidence="1">Whole animal</tissue>
    </source>
</reference>
<organism evidence="1 2">
    <name type="scientific">Dreissena polymorpha</name>
    <name type="common">Zebra mussel</name>
    <name type="synonym">Mytilus polymorpha</name>
    <dbReference type="NCBI Taxonomy" id="45954"/>
    <lineage>
        <taxon>Eukaryota</taxon>
        <taxon>Metazoa</taxon>
        <taxon>Spiralia</taxon>
        <taxon>Lophotrochozoa</taxon>
        <taxon>Mollusca</taxon>
        <taxon>Bivalvia</taxon>
        <taxon>Autobranchia</taxon>
        <taxon>Heteroconchia</taxon>
        <taxon>Euheterodonta</taxon>
        <taxon>Imparidentia</taxon>
        <taxon>Neoheterodontei</taxon>
        <taxon>Myida</taxon>
        <taxon>Dreissenoidea</taxon>
        <taxon>Dreissenidae</taxon>
        <taxon>Dreissena</taxon>
    </lineage>
</organism>
<evidence type="ECO:0000313" key="1">
    <source>
        <dbReference type="EMBL" id="KAH3696761.1"/>
    </source>
</evidence>
<accession>A0A9D3YDG8</accession>
<proteinExistence type="predicted"/>
<evidence type="ECO:0000313" key="2">
    <source>
        <dbReference type="Proteomes" id="UP000828390"/>
    </source>
</evidence>